<reference evidence="2 3" key="1">
    <citation type="submission" date="2019-10" db="EMBL/GenBank/DDBJ databases">
        <title>Extracellular Electron Transfer in a Candidatus Methanoperedens spp. Enrichment Culture.</title>
        <authorList>
            <person name="Berger S."/>
            <person name="Rangel Shaw D."/>
            <person name="Berben T."/>
            <person name="In 'T Zandt M."/>
            <person name="Frank J."/>
            <person name="Reimann J."/>
            <person name="Jetten M.S.M."/>
            <person name="Welte C.U."/>
        </authorList>
    </citation>
    <scope>NUCLEOTIDE SEQUENCE [LARGE SCALE GENOMIC DNA]</scope>
    <source>
        <strain evidence="2">SB12</strain>
    </source>
</reference>
<dbReference type="Proteomes" id="UP000460298">
    <property type="component" value="Unassembled WGS sequence"/>
</dbReference>
<dbReference type="EMBL" id="WBUI01000016">
    <property type="protein sequence ID" value="KAB2930976.1"/>
    <property type="molecule type" value="Genomic_DNA"/>
</dbReference>
<comment type="caution">
    <text evidence="2">The sequence shown here is derived from an EMBL/GenBank/DDBJ whole genome shotgun (WGS) entry which is preliminary data.</text>
</comment>
<proteinExistence type="predicted"/>
<protein>
    <recommendedName>
        <fullName evidence="4">Phosphate-selective porin O and P</fullName>
    </recommendedName>
</protein>
<feature type="signal peptide" evidence="1">
    <location>
        <begin position="1"/>
        <end position="30"/>
    </location>
</feature>
<evidence type="ECO:0008006" key="4">
    <source>
        <dbReference type="Google" id="ProtNLM"/>
    </source>
</evidence>
<feature type="chain" id="PRO_5032702233" description="Phosphate-selective porin O and P" evidence="1">
    <location>
        <begin position="31"/>
        <end position="545"/>
    </location>
</feature>
<accession>A0A833GZT9</accession>
<gene>
    <name evidence="2" type="ORF">F9K24_14885</name>
</gene>
<evidence type="ECO:0000256" key="1">
    <source>
        <dbReference type="SAM" id="SignalP"/>
    </source>
</evidence>
<evidence type="ECO:0000313" key="3">
    <source>
        <dbReference type="Proteomes" id="UP000460298"/>
    </source>
</evidence>
<keyword evidence="1" id="KW-0732">Signal</keyword>
<sequence>MQKNKKNNCRRSLVFASLLPLAAFSTSLLAHETSWNDPKFAEAKDQDGAIIPNSVFKIEGTLWAAYERTDHNPAGIPDDNSTGKYTGFRFGRTYLTARGDVKEGEHKGWGFRVTLDSDPKTTKTTFLKFAYVTAPLPLKGLSLRIGQQHTPSTDAQSGRSAESFWGHRYLDEDGRTPWDEFRLASSTDLGVSLLYKQKYFHGQVLLANGEGFSKTNAQSISTSPSAIASGSGDSHGLDLYGNMAIMPLGSDGAFILAISFPFRLQNVVGVERDEYERTSSMNLTTGAFEYVKGERRAKQDVSYGTEVDLEFKSGAFRFTVGGGAAVRIDRRSNVFIIDENIGTLDLNTAAGVQSFFGNNYIRAADSKGLARYVFGHVRYGWIGFVGRYAVGTGSGSLNDTLGTSNGVSAEERQFLDDLGDDGIANGSLTLADLRSLDRGQAQFHKIVLAVEFFPNERFRVAVGFSQITAVGNNGEEIRTSNFDRLPAEVKTGGVYQSGYTPDYFANQIALANGADAITASSIKDTDLFGKQDRRRQIFVRTQYMF</sequence>
<dbReference type="AlphaFoldDB" id="A0A833GZT9"/>
<evidence type="ECO:0000313" key="2">
    <source>
        <dbReference type="EMBL" id="KAB2930976.1"/>
    </source>
</evidence>
<organism evidence="2 3">
    <name type="scientific">Leptonema illini</name>
    <dbReference type="NCBI Taxonomy" id="183"/>
    <lineage>
        <taxon>Bacteria</taxon>
        <taxon>Pseudomonadati</taxon>
        <taxon>Spirochaetota</taxon>
        <taxon>Spirochaetia</taxon>
        <taxon>Leptospirales</taxon>
        <taxon>Leptospiraceae</taxon>
        <taxon>Leptonema</taxon>
    </lineage>
</organism>
<name>A0A833GZT9_9LEPT</name>